<keyword evidence="4 11" id="KW-0812">Transmembrane</keyword>
<evidence type="ECO:0000256" key="9">
    <source>
        <dbReference type="ARBA" id="ARBA00022989"/>
    </source>
</evidence>
<feature type="transmembrane region" description="Helical" evidence="11">
    <location>
        <begin position="697"/>
        <end position="716"/>
    </location>
</feature>
<dbReference type="SFLD" id="SFLDS00003">
    <property type="entry name" value="Haloacid_Dehalogenase"/>
    <property type="match status" value="1"/>
</dbReference>
<proteinExistence type="inferred from homology"/>
<evidence type="ECO:0000256" key="11">
    <source>
        <dbReference type="RuleBase" id="RU362081"/>
    </source>
</evidence>
<reference evidence="14 15" key="1">
    <citation type="submission" date="2018-12" db="EMBL/GenBank/DDBJ databases">
        <title>Legionella sp,whole genome shotgun sequence.</title>
        <authorList>
            <person name="Wu H."/>
        </authorList>
    </citation>
    <scope>NUCLEOTIDE SEQUENCE [LARGE SCALE GENOMIC DNA]</scope>
    <source>
        <strain evidence="15">km714</strain>
    </source>
</reference>
<evidence type="ECO:0000256" key="1">
    <source>
        <dbReference type="ARBA" id="ARBA00004651"/>
    </source>
</evidence>
<keyword evidence="6 11" id="KW-0547">Nucleotide-binding</keyword>
<dbReference type="NCBIfam" id="TIGR01512">
    <property type="entry name" value="ATPase-IB2_Cd"/>
    <property type="match status" value="1"/>
</dbReference>
<dbReference type="InterPro" id="IPR023298">
    <property type="entry name" value="ATPase_P-typ_TM_dom_sf"/>
</dbReference>
<dbReference type="InterPro" id="IPR018303">
    <property type="entry name" value="ATPase_P-typ_P_site"/>
</dbReference>
<dbReference type="NCBIfam" id="TIGR01511">
    <property type="entry name" value="ATPase-IB1_Cu"/>
    <property type="match status" value="1"/>
</dbReference>
<evidence type="ECO:0000313" key="15">
    <source>
        <dbReference type="Proteomes" id="UP000288012"/>
    </source>
</evidence>
<evidence type="ECO:0000256" key="10">
    <source>
        <dbReference type="ARBA" id="ARBA00023136"/>
    </source>
</evidence>
<organism evidence="14 15">
    <name type="scientific">Legionella septentrionalis</name>
    <dbReference type="NCBI Taxonomy" id="2498109"/>
    <lineage>
        <taxon>Bacteria</taxon>
        <taxon>Pseudomonadati</taxon>
        <taxon>Pseudomonadota</taxon>
        <taxon>Gammaproteobacteria</taxon>
        <taxon>Legionellales</taxon>
        <taxon>Legionellaceae</taxon>
        <taxon>Legionella</taxon>
    </lineage>
</organism>
<dbReference type="InterPro" id="IPR027256">
    <property type="entry name" value="P-typ_ATPase_IB"/>
</dbReference>
<protein>
    <submittedName>
        <fullName evidence="14">Cadmium-translocating P-type ATPase</fullName>
        <ecNumber evidence="14">3.6.3.3</ecNumber>
    </submittedName>
</protein>
<evidence type="ECO:0000256" key="6">
    <source>
        <dbReference type="ARBA" id="ARBA00022741"/>
    </source>
</evidence>
<feature type="transmembrane region" description="Helical" evidence="11">
    <location>
        <begin position="329"/>
        <end position="348"/>
    </location>
</feature>
<dbReference type="GO" id="GO:0005524">
    <property type="term" value="F:ATP binding"/>
    <property type="evidence" value="ECO:0007669"/>
    <property type="project" value="UniProtKB-UniRule"/>
</dbReference>
<sequence length="724" mass="78104">MMDHKKTCCQHQHPSPAKLEATDADTIYVCPMHPEIRQAGSGNCPICGMALEPELSGTQDLDDPELKTMRLRFWVSLFLSVPILILDMGSHLYGNLISQPMSFLTQFLLSIPVVFWGGGPFFQRAWHSLQNKRLNMFTLIGMGVGVAWTYSAIAIFFPNLFPETVRNHEAVIPVYFEAAAVITTLVLLGQVLELKARARTGDAIRNLLNLAPEIAHRLHKGDIIDIPVAEVCSGDLLRVRPGEKIPVDGVLAEGKSYVDESMITGEPMPVAKHPGSSVIAGTLNQKGSFTMKALRVGKNTMLAHIVQMVSEAQRSRAPIQKLADQVSSWFVPIVILIAFISFNAWLWLGPKPSLGYALMAAVSVLIIACPCALGLATPMSVMVAVGQGARHGILIKDAEALEIMAKVDTLVIDKTGTLTEGHPELMDIVVAKDFDTQEILSYAASLESYSEHPLAKAIIAKAKEKKAPQLPVQNFNSATGCGVMGIIHGKKIMVGSMKFMQEGANNFQFFSETLKNMAAGNTLVGMLVDEVPAAIFIIGDPIKTSSLDAIQTLKAQHINPIMLTGDNQNAALKVGEKLKIAKVYAEMLPKDKFHIIKQFQEQGHIVAMAGDGINDAPALSQANIGIAMGTGTAVAIESAGITLLRGDLSGITKARLLAEATLHNIRQNLFFAFVYNALGIPIAAGILYPFLGIHLSPMLAAGAMSLSSISVIINATRLKRMNLA</sequence>
<dbReference type="GO" id="GO:0016887">
    <property type="term" value="F:ATP hydrolysis activity"/>
    <property type="evidence" value="ECO:0007669"/>
    <property type="project" value="InterPro"/>
</dbReference>
<dbReference type="Gene3D" id="3.40.1110.10">
    <property type="entry name" value="Calcium-transporting ATPase, cytoplasmic domain N"/>
    <property type="match status" value="1"/>
</dbReference>
<keyword evidence="10 11" id="KW-0472">Membrane</keyword>
<dbReference type="SUPFAM" id="SSF81653">
    <property type="entry name" value="Calcium ATPase, transduction domain A"/>
    <property type="match status" value="1"/>
</dbReference>
<dbReference type="NCBIfam" id="TIGR01494">
    <property type="entry name" value="ATPase_P-type"/>
    <property type="match status" value="1"/>
</dbReference>
<dbReference type="PANTHER" id="PTHR43520:SF8">
    <property type="entry name" value="P-TYPE CU(+) TRANSPORTER"/>
    <property type="match status" value="1"/>
</dbReference>
<dbReference type="InterPro" id="IPR023299">
    <property type="entry name" value="ATPase_P-typ_cyto_dom_N"/>
</dbReference>
<dbReference type="InterPro" id="IPR001757">
    <property type="entry name" value="P_typ_ATPase"/>
</dbReference>
<keyword evidence="5 11" id="KW-0479">Metal-binding</keyword>
<dbReference type="GO" id="GO:0055070">
    <property type="term" value="P:copper ion homeostasis"/>
    <property type="evidence" value="ECO:0007669"/>
    <property type="project" value="TreeGrafter"/>
</dbReference>
<dbReference type="InterPro" id="IPR036412">
    <property type="entry name" value="HAD-like_sf"/>
</dbReference>
<dbReference type="Pfam" id="PF19335">
    <property type="entry name" value="HMBD"/>
    <property type="match status" value="1"/>
</dbReference>
<dbReference type="GO" id="GO:0005886">
    <property type="term" value="C:plasma membrane"/>
    <property type="evidence" value="ECO:0007669"/>
    <property type="project" value="UniProtKB-SubCell"/>
</dbReference>
<feature type="transmembrane region" description="Helical" evidence="11">
    <location>
        <begin position="100"/>
        <end position="122"/>
    </location>
</feature>
<evidence type="ECO:0000256" key="2">
    <source>
        <dbReference type="ARBA" id="ARBA00006024"/>
    </source>
</evidence>
<feature type="domain" description="Heavy metal binding" evidence="13">
    <location>
        <begin position="28"/>
        <end position="53"/>
    </location>
</feature>
<dbReference type="AlphaFoldDB" id="A0A433JJE6"/>
<keyword evidence="8" id="KW-1278">Translocase</keyword>
<dbReference type="CDD" id="cd02094">
    <property type="entry name" value="P-type_ATPase_Cu-like"/>
    <property type="match status" value="1"/>
</dbReference>
<dbReference type="Pfam" id="PF00702">
    <property type="entry name" value="Hydrolase"/>
    <property type="match status" value="1"/>
</dbReference>
<dbReference type="InterPro" id="IPR008250">
    <property type="entry name" value="ATPase_P-typ_transduc_dom_A_sf"/>
</dbReference>
<feature type="transmembrane region" description="Helical" evidence="11">
    <location>
        <begin position="669"/>
        <end position="691"/>
    </location>
</feature>
<dbReference type="PRINTS" id="PR00943">
    <property type="entry name" value="CUATPASE"/>
</dbReference>
<dbReference type="PANTHER" id="PTHR43520">
    <property type="entry name" value="ATP7, ISOFORM B"/>
    <property type="match status" value="1"/>
</dbReference>
<keyword evidence="3 11" id="KW-1003">Cell membrane</keyword>
<feature type="domain" description="P-type ATPase A" evidence="12">
    <location>
        <begin position="210"/>
        <end position="309"/>
    </location>
</feature>
<feature type="transmembrane region" description="Helical" evidence="11">
    <location>
        <begin position="134"/>
        <end position="158"/>
    </location>
</feature>
<dbReference type="InterPro" id="IPR059000">
    <property type="entry name" value="ATPase_P-type_domA"/>
</dbReference>
<feature type="transmembrane region" description="Helical" evidence="11">
    <location>
        <begin position="73"/>
        <end position="94"/>
    </location>
</feature>
<accession>A0A433JJE6</accession>
<dbReference type="SFLD" id="SFLDG00002">
    <property type="entry name" value="C1.7:_P-type_atpase_like"/>
    <property type="match status" value="1"/>
</dbReference>
<evidence type="ECO:0000256" key="7">
    <source>
        <dbReference type="ARBA" id="ARBA00022840"/>
    </source>
</evidence>
<comment type="subcellular location">
    <subcellularLocation>
        <location evidence="1">Cell membrane</location>
        <topology evidence="1">Multi-pass membrane protein</topology>
    </subcellularLocation>
</comment>
<dbReference type="InterPro" id="IPR023214">
    <property type="entry name" value="HAD_sf"/>
</dbReference>
<dbReference type="GO" id="GO:0043682">
    <property type="term" value="F:P-type divalent copper transporter activity"/>
    <property type="evidence" value="ECO:0007669"/>
    <property type="project" value="TreeGrafter"/>
</dbReference>
<dbReference type="NCBIfam" id="TIGR01525">
    <property type="entry name" value="ATPase-IB_hvy"/>
    <property type="match status" value="1"/>
</dbReference>
<evidence type="ECO:0000259" key="12">
    <source>
        <dbReference type="Pfam" id="PF00122"/>
    </source>
</evidence>
<dbReference type="GO" id="GO:0060003">
    <property type="term" value="P:copper ion export"/>
    <property type="evidence" value="ECO:0007669"/>
    <property type="project" value="UniProtKB-ARBA"/>
</dbReference>
<dbReference type="Gene3D" id="3.40.50.1000">
    <property type="entry name" value="HAD superfamily/HAD-like"/>
    <property type="match status" value="1"/>
</dbReference>
<dbReference type="Pfam" id="PF00122">
    <property type="entry name" value="E1-E2_ATPase"/>
    <property type="match status" value="1"/>
</dbReference>
<dbReference type="Proteomes" id="UP000288012">
    <property type="component" value="Unassembled WGS sequence"/>
</dbReference>
<evidence type="ECO:0000256" key="3">
    <source>
        <dbReference type="ARBA" id="ARBA00022475"/>
    </source>
</evidence>
<dbReference type="SUPFAM" id="SSF56784">
    <property type="entry name" value="HAD-like"/>
    <property type="match status" value="1"/>
</dbReference>
<keyword evidence="14" id="KW-0378">Hydrolase</keyword>
<dbReference type="InterPro" id="IPR044492">
    <property type="entry name" value="P_typ_ATPase_HD_dom"/>
</dbReference>
<feature type="transmembrane region" description="Helical" evidence="11">
    <location>
        <begin position="354"/>
        <end position="376"/>
    </location>
</feature>
<keyword evidence="15" id="KW-1185">Reference proteome</keyword>
<gene>
    <name evidence="14" type="primary">cadA</name>
    <name evidence="14" type="ORF">EKM59_05595</name>
</gene>
<keyword evidence="9 11" id="KW-1133">Transmembrane helix</keyword>
<dbReference type="GO" id="GO:0005507">
    <property type="term" value="F:copper ion binding"/>
    <property type="evidence" value="ECO:0007669"/>
    <property type="project" value="TreeGrafter"/>
</dbReference>
<evidence type="ECO:0000256" key="5">
    <source>
        <dbReference type="ARBA" id="ARBA00022723"/>
    </source>
</evidence>
<dbReference type="EMBL" id="RZGR01000013">
    <property type="protein sequence ID" value="RUQ88345.1"/>
    <property type="molecule type" value="Genomic_DNA"/>
</dbReference>
<dbReference type="EC" id="3.6.3.3" evidence="14"/>
<evidence type="ECO:0000256" key="8">
    <source>
        <dbReference type="ARBA" id="ARBA00022967"/>
    </source>
</evidence>
<name>A0A433JJE6_9GAMM</name>
<comment type="caution">
    <text evidence="14">The sequence shown here is derived from an EMBL/GenBank/DDBJ whole genome shotgun (WGS) entry which is preliminary data.</text>
</comment>
<evidence type="ECO:0000259" key="13">
    <source>
        <dbReference type="Pfam" id="PF19335"/>
    </source>
</evidence>
<evidence type="ECO:0000256" key="4">
    <source>
        <dbReference type="ARBA" id="ARBA00022692"/>
    </source>
</evidence>
<dbReference type="SFLD" id="SFLDF00027">
    <property type="entry name" value="p-type_atpase"/>
    <property type="match status" value="1"/>
</dbReference>
<feature type="transmembrane region" description="Helical" evidence="11">
    <location>
        <begin position="170"/>
        <end position="189"/>
    </location>
</feature>
<keyword evidence="7 11" id="KW-0067">ATP-binding</keyword>
<comment type="similarity">
    <text evidence="2 11">Belongs to the cation transport ATPase (P-type) (TC 3.A.3) family. Type IB subfamily.</text>
</comment>
<dbReference type="Gene3D" id="2.70.150.10">
    <property type="entry name" value="Calcium-transporting ATPase, cytoplasmic transduction domain A"/>
    <property type="match status" value="1"/>
</dbReference>
<dbReference type="FunFam" id="2.70.150.10:FF:000020">
    <property type="entry name" value="Copper-exporting P-type ATPase A"/>
    <property type="match status" value="1"/>
</dbReference>
<dbReference type="SUPFAM" id="SSF81665">
    <property type="entry name" value="Calcium ATPase, transmembrane domain M"/>
    <property type="match status" value="1"/>
</dbReference>
<dbReference type="InterPro" id="IPR045800">
    <property type="entry name" value="HMBD"/>
</dbReference>
<evidence type="ECO:0000313" key="14">
    <source>
        <dbReference type="EMBL" id="RUQ88345.1"/>
    </source>
</evidence>
<dbReference type="PROSITE" id="PS00154">
    <property type="entry name" value="ATPASE_E1_E2"/>
    <property type="match status" value="1"/>
</dbReference>
<dbReference type="PRINTS" id="PR00119">
    <property type="entry name" value="CATATPASE"/>
</dbReference>